<proteinExistence type="predicted"/>
<dbReference type="AlphaFoldDB" id="A0A8S1QQA5"/>
<dbReference type="Proteomes" id="UP000692954">
    <property type="component" value="Unassembled WGS sequence"/>
</dbReference>
<sequence length="193" mass="22916">MQEETFQLQQKQVIEYSLRKILKPLQRKSQHKAQDPDDFYSTLENSSEVNTIQNFSKRGTIFSIEEEYYPRIIQNPLLNELPNFSKIQYQFNHTIQQQPEVTYVHPELFQNEVSNQNCSELQQQNLKNDFIDPIEDLLGSDYKLIEVDDINYLQTFQNNILKNQTKALRDKKQTPKIIHSELTKSIHKISIKK</sequence>
<accession>A0A8S1QQA5</accession>
<dbReference type="OrthoDB" id="303777at2759"/>
<dbReference type="EMBL" id="CAJJDN010000115">
    <property type="protein sequence ID" value="CAD8117909.1"/>
    <property type="molecule type" value="Genomic_DNA"/>
</dbReference>
<gene>
    <name evidence="1" type="ORF">PSON_ATCC_30995.1.T1150104</name>
</gene>
<comment type="caution">
    <text evidence="1">The sequence shown here is derived from an EMBL/GenBank/DDBJ whole genome shotgun (WGS) entry which is preliminary data.</text>
</comment>
<reference evidence="1" key="1">
    <citation type="submission" date="2021-01" db="EMBL/GenBank/DDBJ databases">
        <authorList>
            <consortium name="Genoscope - CEA"/>
            <person name="William W."/>
        </authorList>
    </citation>
    <scope>NUCLEOTIDE SEQUENCE</scope>
</reference>
<evidence type="ECO:0000313" key="2">
    <source>
        <dbReference type="Proteomes" id="UP000692954"/>
    </source>
</evidence>
<keyword evidence="2" id="KW-1185">Reference proteome</keyword>
<name>A0A8S1QQA5_9CILI</name>
<evidence type="ECO:0000313" key="1">
    <source>
        <dbReference type="EMBL" id="CAD8117909.1"/>
    </source>
</evidence>
<organism evidence="1 2">
    <name type="scientific">Paramecium sonneborni</name>
    <dbReference type="NCBI Taxonomy" id="65129"/>
    <lineage>
        <taxon>Eukaryota</taxon>
        <taxon>Sar</taxon>
        <taxon>Alveolata</taxon>
        <taxon>Ciliophora</taxon>
        <taxon>Intramacronucleata</taxon>
        <taxon>Oligohymenophorea</taxon>
        <taxon>Peniculida</taxon>
        <taxon>Parameciidae</taxon>
        <taxon>Paramecium</taxon>
    </lineage>
</organism>
<protein>
    <submittedName>
        <fullName evidence="1">Uncharacterized protein</fullName>
    </submittedName>
</protein>